<accession>X1QS47</accession>
<organism evidence="7">
    <name type="scientific">marine sediment metagenome</name>
    <dbReference type="NCBI Taxonomy" id="412755"/>
    <lineage>
        <taxon>unclassified sequences</taxon>
        <taxon>metagenomes</taxon>
        <taxon>ecological metagenomes</taxon>
    </lineage>
</organism>
<dbReference type="InterPro" id="IPR018319">
    <property type="entry name" value="SelA-like"/>
</dbReference>
<comment type="cofactor">
    <cofactor evidence="1">
        <name>pyridoxal 5'-phosphate</name>
        <dbReference type="ChEBI" id="CHEBI:597326"/>
    </cofactor>
</comment>
<dbReference type="PANTHER" id="PTHR32328">
    <property type="entry name" value="L-SERYL-TRNA(SEC) SELENIUM TRANSFERASE"/>
    <property type="match status" value="1"/>
</dbReference>
<dbReference type="AlphaFoldDB" id="X1QS47"/>
<proteinExistence type="inferred from homology"/>
<evidence type="ECO:0000256" key="5">
    <source>
        <dbReference type="ARBA" id="ARBA00022917"/>
    </source>
</evidence>
<dbReference type="GO" id="GO:0004125">
    <property type="term" value="F:L-seryl-tRNA(Sec) selenium transferase activity"/>
    <property type="evidence" value="ECO:0007669"/>
    <property type="project" value="InterPro"/>
</dbReference>
<keyword evidence="5" id="KW-0648">Protein biosynthesis</keyword>
<feature type="non-terminal residue" evidence="7">
    <location>
        <position position="1"/>
    </location>
</feature>
<keyword evidence="2" id="KW-0963">Cytoplasm</keyword>
<dbReference type="GO" id="GO:0001514">
    <property type="term" value="P:selenocysteine incorporation"/>
    <property type="evidence" value="ECO:0007669"/>
    <property type="project" value="InterPro"/>
</dbReference>
<dbReference type="InterPro" id="IPR004534">
    <property type="entry name" value="SelA_trans"/>
</dbReference>
<dbReference type="HAMAP" id="MF_00423">
    <property type="entry name" value="SelA"/>
    <property type="match status" value="1"/>
</dbReference>
<dbReference type="PANTHER" id="PTHR32328:SF0">
    <property type="entry name" value="L-SERYL-TRNA(SEC) SELENIUM TRANSFERASE"/>
    <property type="match status" value="1"/>
</dbReference>
<reference evidence="7" key="1">
    <citation type="journal article" date="2014" name="Front. Microbiol.">
        <title>High frequency of phylogenetically diverse reductive dehalogenase-homologous genes in deep subseafloor sedimentary metagenomes.</title>
        <authorList>
            <person name="Kawai M."/>
            <person name="Futagami T."/>
            <person name="Toyoda A."/>
            <person name="Takaki Y."/>
            <person name="Nishi S."/>
            <person name="Hori S."/>
            <person name="Arai W."/>
            <person name="Tsubouchi T."/>
            <person name="Morono Y."/>
            <person name="Uchiyama I."/>
            <person name="Ito T."/>
            <person name="Fujiyama A."/>
            <person name="Inagaki F."/>
            <person name="Takami H."/>
        </authorList>
    </citation>
    <scope>NUCLEOTIDE SEQUENCE</scope>
    <source>
        <strain evidence="7">Expedition CK06-06</strain>
    </source>
</reference>
<evidence type="ECO:0000313" key="7">
    <source>
        <dbReference type="EMBL" id="GAI71063.1"/>
    </source>
</evidence>
<sequence length="87" mass="9585">GAVFLILTALARGREVIISRGELVQIGGGFRIPEILEQSGAYLREVGTTNQTYLEDYEAAINENTGLLLKVHQSNFRMSGFTHFATI</sequence>
<dbReference type="Gene3D" id="3.40.640.10">
    <property type="entry name" value="Type I PLP-dependent aspartate aminotransferase-like (Major domain)"/>
    <property type="match status" value="1"/>
</dbReference>
<dbReference type="GO" id="GO:0005737">
    <property type="term" value="C:cytoplasm"/>
    <property type="evidence" value="ECO:0007669"/>
    <property type="project" value="InterPro"/>
</dbReference>
<evidence type="ECO:0008006" key="8">
    <source>
        <dbReference type="Google" id="ProtNLM"/>
    </source>
</evidence>
<dbReference type="InterPro" id="IPR015424">
    <property type="entry name" value="PyrdxlP-dep_Trfase"/>
</dbReference>
<keyword evidence="3" id="KW-0808">Transferase</keyword>
<evidence type="ECO:0000256" key="1">
    <source>
        <dbReference type="ARBA" id="ARBA00001933"/>
    </source>
</evidence>
<evidence type="ECO:0000256" key="6">
    <source>
        <dbReference type="ARBA" id="ARBA00023266"/>
    </source>
</evidence>
<dbReference type="InterPro" id="IPR015421">
    <property type="entry name" value="PyrdxlP-dep_Trfase_major"/>
</dbReference>
<evidence type="ECO:0000256" key="4">
    <source>
        <dbReference type="ARBA" id="ARBA00022898"/>
    </source>
</evidence>
<keyword evidence="6" id="KW-0711">Selenium</keyword>
<comment type="caution">
    <text evidence="7">The sequence shown here is derived from an EMBL/GenBank/DDBJ whole genome shotgun (WGS) entry which is preliminary data.</text>
</comment>
<feature type="non-terminal residue" evidence="7">
    <location>
        <position position="87"/>
    </location>
</feature>
<evidence type="ECO:0000256" key="3">
    <source>
        <dbReference type="ARBA" id="ARBA00022679"/>
    </source>
</evidence>
<dbReference type="EMBL" id="BARV01044350">
    <property type="protein sequence ID" value="GAI71063.1"/>
    <property type="molecule type" value="Genomic_DNA"/>
</dbReference>
<dbReference type="SUPFAM" id="SSF53383">
    <property type="entry name" value="PLP-dependent transferases"/>
    <property type="match status" value="1"/>
</dbReference>
<keyword evidence="4" id="KW-0663">Pyridoxal phosphate</keyword>
<evidence type="ECO:0000256" key="2">
    <source>
        <dbReference type="ARBA" id="ARBA00022490"/>
    </source>
</evidence>
<gene>
    <name evidence="7" type="ORF">S06H3_65689</name>
</gene>
<name>X1QS47_9ZZZZ</name>
<dbReference type="Pfam" id="PF03841">
    <property type="entry name" value="SelA"/>
    <property type="match status" value="1"/>
</dbReference>
<protein>
    <recommendedName>
        <fullName evidence="8">L-seryl-tRNA selenium transferase N-terminal domain-containing protein</fullName>
    </recommendedName>
</protein>